<dbReference type="Gene3D" id="3.40.50.720">
    <property type="entry name" value="NAD(P)-binding Rossmann-like Domain"/>
    <property type="match status" value="1"/>
</dbReference>
<dbReference type="InterPro" id="IPR036291">
    <property type="entry name" value="NAD(P)-bd_dom_sf"/>
</dbReference>
<dbReference type="InterPro" id="IPR000683">
    <property type="entry name" value="Gfo/Idh/MocA-like_OxRdtase_N"/>
</dbReference>
<dbReference type="Proteomes" id="UP000294726">
    <property type="component" value="Chromosome"/>
</dbReference>
<evidence type="ECO:0000259" key="3">
    <source>
        <dbReference type="Pfam" id="PF01408"/>
    </source>
</evidence>
<dbReference type="PANTHER" id="PTHR22604:SF105">
    <property type="entry name" value="TRANS-1,2-DIHYDROBENZENE-1,2-DIOL DEHYDROGENASE"/>
    <property type="match status" value="1"/>
</dbReference>
<dbReference type="GO" id="GO:0102497">
    <property type="term" value="F:scyllo-inositol dehydrogenase (NADP+) activity"/>
    <property type="evidence" value="ECO:0007669"/>
    <property type="project" value="UniProtKB-EC"/>
</dbReference>
<keyword evidence="2 5" id="KW-0560">Oxidoreductase</keyword>
<dbReference type="GO" id="GO:0000166">
    <property type="term" value="F:nucleotide binding"/>
    <property type="evidence" value="ECO:0007669"/>
    <property type="project" value="InterPro"/>
</dbReference>
<dbReference type="PANTHER" id="PTHR22604">
    <property type="entry name" value="OXIDOREDUCTASES"/>
    <property type="match status" value="1"/>
</dbReference>
<evidence type="ECO:0000256" key="2">
    <source>
        <dbReference type="ARBA" id="ARBA00023002"/>
    </source>
</evidence>
<evidence type="ECO:0000313" key="5">
    <source>
        <dbReference type="EMBL" id="VDB96932.1"/>
    </source>
</evidence>
<sequence>MINFGIIGAGNIANRFADSLSHFKDANLYAVACRGIEKAAAFQRKHPCQLIYDDYDELLSNKDIDIVYIAVPHGFHYLWISKALKKGKAVLCEKPATLNAEQMKSVQKLAEAKNIFFMEAMKSRFTPAYQEIKTIINNGEIGKIISIDSSFCREISKKTATYHFQPIQGGCLLDIGIYNVALTEDFVKTLPKVEVLENKMDISGVETYTKAKLLFPNLSATIECAFDRNKQTEATIKGEKGQIEIKNFHRAESFIVKTSSGTKNYHIAYEQDDFHGEIAHVIQCYGKNKTESNIMPISDSVNCALIIEKIKNQIPELAV</sequence>
<name>A0AAQ2UQT0_OENOE</name>
<protein>
    <submittedName>
        <fullName evidence="5">Scyllo-inositol 2-dehydrogenase (NADP(+)) IolU</fullName>
        <ecNumber evidence="5">1.1.1.371</ecNumber>
    </submittedName>
</protein>
<accession>A0AAQ2UQT0</accession>
<dbReference type="InterPro" id="IPR055170">
    <property type="entry name" value="GFO_IDH_MocA-like_dom"/>
</dbReference>
<comment type="similarity">
    <text evidence="1">Belongs to the Gfo/Idh/MocA family.</text>
</comment>
<dbReference type="RefSeq" id="WP_071435573.1">
    <property type="nucleotide sequence ID" value="NZ_LR031358.1"/>
</dbReference>
<dbReference type="EC" id="1.1.1.371" evidence="5"/>
<evidence type="ECO:0000256" key="1">
    <source>
        <dbReference type="ARBA" id="ARBA00010928"/>
    </source>
</evidence>
<proteinExistence type="inferred from homology"/>
<dbReference type="Gene3D" id="3.30.360.10">
    <property type="entry name" value="Dihydrodipicolinate Reductase, domain 2"/>
    <property type="match status" value="1"/>
</dbReference>
<dbReference type="Pfam" id="PF01408">
    <property type="entry name" value="GFO_IDH_MocA"/>
    <property type="match status" value="1"/>
</dbReference>
<organism evidence="5 6">
    <name type="scientific">Oenococcus oeni</name>
    <name type="common">Leuconostoc oenos</name>
    <dbReference type="NCBI Taxonomy" id="1247"/>
    <lineage>
        <taxon>Bacteria</taxon>
        <taxon>Bacillati</taxon>
        <taxon>Bacillota</taxon>
        <taxon>Bacilli</taxon>
        <taxon>Lactobacillales</taxon>
        <taxon>Lactobacillaceae</taxon>
        <taxon>Oenococcus</taxon>
    </lineage>
</organism>
<dbReference type="EMBL" id="LR031358">
    <property type="protein sequence ID" value="VDB96932.1"/>
    <property type="molecule type" value="Genomic_DNA"/>
</dbReference>
<feature type="domain" description="GFO/IDH/MocA-like oxidoreductase" evidence="4">
    <location>
        <begin position="129"/>
        <end position="244"/>
    </location>
</feature>
<dbReference type="InterPro" id="IPR050984">
    <property type="entry name" value="Gfo/Idh/MocA_domain"/>
</dbReference>
<dbReference type="AlphaFoldDB" id="A0AAQ2UQT0"/>
<dbReference type="SUPFAM" id="SSF55347">
    <property type="entry name" value="Glyceraldehyde-3-phosphate dehydrogenase-like, C-terminal domain"/>
    <property type="match status" value="1"/>
</dbReference>
<dbReference type="SUPFAM" id="SSF51735">
    <property type="entry name" value="NAD(P)-binding Rossmann-fold domains"/>
    <property type="match status" value="1"/>
</dbReference>
<reference evidence="5 6" key="1">
    <citation type="submission" date="2018-08" db="EMBL/GenBank/DDBJ databases">
        <authorList>
            <person name="Lorentzen P. G. S. M."/>
        </authorList>
    </citation>
    <scope>NUCLEOTIDE SEQUENCE [LARGE SCALE GENOMIC DNA]</scope>
    <source>
        <strain evidence="5 6">CRBO_1381</strain>
    </source>
</reference>
<dbReference type="Pfam" id="PF22725">
    <property type="entry name" value="GFO_IDH_MocA_C3"/>
    <property type="match status" value="1"/>
</dbReference>
<feature type="domain" description="Gfo/Idh/MocA-like oxidoreductase N-terminal" evidence="3">
    <location>
        <begin position="2"/>
        <end position="117"/>
    </location>
</feature>
<evidence type="ECO:0000313" key="6">
    <source>
        <dbReference type="Proteomes" id="UP000294726"/>
    </source>
</evidence>
<evidence type="ECO:0000259" key="4">
    <source>
        <dbReference type="Pfam" id="PF22725"/>
    </source>
</evidence>
<gene>
    <name evidence="5" type="ORF">OENI_0049</name>
</gene>